<evidence type="ECO:0000313" key="1">
    <source>
        <dbReference type="EMBL" id="SIS73279.1"/>
    </source>
</evidence>
<proteinExistence type="predicted"/>
<dbReference type="EMBL" id="FTOP01000003">
    <property type="protein sequence ID" value="SIS73279.1"/>
    <property type="molecule type" value="Genomic_DNA"/>
</dbReference>
<dbReference type="Proteomes" id="UP000186026">
    <property type="component" value="Unassembled WGS sequence"/>
</dbReference>
<evidence type="ECO:0000313" key="2">
    <source>
        <dbReference type="Proteomes" id="UP000186026"/>
    </source>
</evidence>
<dbReference type="AlphaFoldDB" id="A0A1N7LHJ8"/>
<keyword evidence="2" id="KW-1185">Reference proteome</keyword>
<reference evidence="2" key="1">
    <citation type="submission" date="2017-01" db="EMBL/GenBank/DDBJ databases">
        <authorList>
            <person name="Varghese N."/>
            <person name="Submissions S."/>
        </authorList>
    </citation>
    <scope>NUCLEOTIDE SEQUENCE [LARGE SCALE GENOMIC DNA]</scope>
    <source>
        <strain evidence="2">DSM 46698</strain>
    </source>
</reference>
<name>A0A1N7LHJ8_9BACT</name>
<accession>A0A1N7LHJ8</accession>
<organism evidence="1 2">
    <name type="scientific">Belliella pelovolcani</name>
    <dbReference type="NCBI Taxonomy" id="529505"/>
    <lineage>
        <taxon>Bacteria</taxon>
        <taxon>Pseudomonadati</taxon>
        <taxon>Bacteroidota</taxon>
        <taxon>Cytophagia</taxon>
        <taxon>Cytophagales</taxon>
        <taxon>Cyclobacteriaceae</taxon>
        <taxon>Belliella</taxon>
    </lineage>
</organism>
<gene>
    <name evidence="1" type="ORF">SAMN05421761_103339</name>
</gene>
<protein>
    <submittedName>
        <fullName evidence="1">Uncharacterized protein</fullName>
    </submittedName>
</protein>
<sequence>MFNYQTYHGVLIDIIVWEKIFMDIGILIDIEPHTPSKHYQSSINKYRLISIFIRSRPARF</sequence>